<keyword evidence="10" id="KW-1185">Reference proteome</keyword>
<protein>
    <recommendedName>
        <fullName evidence="7">Chaperone SurA</fullName>
    </recommendedName>
    <alternativeName>
        <fullName evidence="7">Peptidyl-prolyl cis-trans isomerase SurA</fullName>
        <shortName evidence="7">PPIase SurA</shortName>
        <ecNumber evidence="7">5.2.1.8</ecNumber>
    </alternativeName>
    <alternativeName>
        <fullName evidence="7">Rotamase SurA</fullName>
    </alternativeName>
</protein>
<keyword evidence="4 7" id="KW-0697">Rotamase</keyword>
<dbReference type="Gene3D" id="1.10.4030.10">
    <property type="entry name" value="Porin chaperone SurA, peptide-binding domain"/>
    <property type="match status" value="1"/>
</dbReference>
<comment type="subcellular location">
    <subcellularLocation>
        <location evidence="7">Periplasm</location>
    </subcellularLocation>
    <text evidence="7">Is capable of associating with the outer membrane.</text>
</comment>
<dbReference type="InterPro" id="IPR046357">
    <property type="entry name" value="PPIase_dom_sf"/>
</dbReference>
<evidence type="ECO:0000256" key="2">
    <source>
        <dbReference type="ARBA" id="ARBA00022737"/>
    </source>
</evidence>
<dbReference type="InterPro" id="IPR000297">
    <property type="entry name" value="PPIase_PpiC"/>
</dbReference>
<sequence length="445" mass="49395" precursor="true">MKTKLSDCLRPLMLGALFLGTAANAAVQSIDKVVAIVDNDVVMQSQLDQRVHEVQQTIAKRGGGSPPPGVLDQQVLERLIVENLQLQIGERSGIRITDEELNQAVGTIAQRNNMSVDQFRAALARDGLSYDDARDQIRREMIISRVRQRRVAERIQVSEQEVKNFLASDLGKMQLSEELHLANILIPTPESANSEAIQNAARQAMEVYQQLKQGADFGQMAVAKSASDNALEGGDMGWRKAAQLPPPFDRELSSMAVGDITQPARTPGGFIILKLLAKRGGESQMRDEVHVRHILVKPSPIRDEAKTKALVQSLYERISAGEDFAELAKSYSEDPGSALNGGDLNWIDPNVLVPEFRQVMANTPQGQLSKPFQTQYGWHVLEVLGRRATDSTEQAREQQAMTVLRNRKYDEELQTWLRQIRDEAYVEIKLPGADQAAQSNPSVSR</sequence>
<comment type="function">
    <text evidence="7">Chaperone involved in the correct folding and assembly of outer membrane proteins. Recognizes specific patterns of aromatic residues and the orientation of their side chains, which are found more frequently in integral outer membrane proteins. May act in both early periplasmic and late outer membrane-associated steps of protein maturation.</text>
</comment>
<keyword evidence="3 7" id="KW-0574">Periplasm</keyword>
<evidence type="ECO:0000313" key="10">
    <source>
        <dbReference type="Proteomes" id="UP001617296"/>
    </source>
</evidence>
<evidence type="ECO:0000256" key="7">
    <source>
        <dbReference type="HAMAP-Rule" id="MF_01183"/>
    </source>
</evidence>
<dbReference type="Pfam" id="PF09312">
    <property type="entry name" value="SurA_N"/>
    <property type="match status" value="1"/>
</dbReference>
<evidence type="ECO:0000256" key="6">
    <source>
        <dbReference type="ARBA" id="ARBA00023235"/>
    </source>
</evidence>
<reference evidence="9 10" key="1">
    <citation type="submission" date="2024-10" db="EMBL/GenBank/DDBJ databases">
        <title>The Natural Products Discovery Center: Release of the First 8490 Sequenced Strains for Exploring Actinobacteria Biosynthetic Diversity.</title>
        <authorList>
            <person name="Kalkreuter E."/>
            <person name="Kautsar S.A."/>
            <person name="Yang D."/>
            <person name="Bader C.D."/>
            <person name="Teijaro C.N."/>
            <person name="Fluegel L."/>
            <person name="Davis C.M."/>
            <person name="Simpson J.R."/>
            <person name="Lauterbach L."/>
            <person name="Steele A.D."/>
            <person name="Gui C."/>
            <person name="Meng S."/>
            <person name="Li G."/>
            <person name="Viehrig K."/>
            <person name="Ye F."/>
            <person name="Su P."/>
            <person name="Kiefer A.F."/>
            <person name="Nichols A."/>
            <person name="Cepeda A.J."/>
            <person name="Yan W."/>
            <person name="Fan B."/>
            <person name="Jiang Y."/>
            <person name="Adhikari A."/>
            <person name="Zheng C.-J."/>
            <person name="Schuster L."/>
            <person name="Cowan T.M."/>
            <person name="Smanski M.J."/>
            <person name="Chevrette M.G."/>
            <person name="De Carvalho L.P.S."/>
            <person name="Shen B."/>
        </authorList>
    </citation>
    <scope>NUCLEOTIDE SEQUENCE [LARGE SCALE GENOMIC DNA]</scope>
    <source>
        <strain evidence="9 10">NPDC087689</strain>
    </source>
</reference>
<dbReference type="Gene3D" id="3.10.50.40">
    <property type="match status" value="2"/>
</dbReference>
<feature type="chain" id="PRO_5044937947" description="Chaperone SurA" evidence="7">
    <location>
        <begin position="26"/>
        <end position="445"/>
    </location>
</feature>
<dbReference type="EMBL" id="JBIUVY010000046">
    <property type="protein sequence ID" value="MFJ2288917.1"/>
    <property type="molecule type" value="Genomic_DNA"/>
</dbReference>
<dbReference type="PANTHER" id="PTHR47637">
    <property type="entry name" value="CHAPERONE SURA"/>
    <property type="match status" value="1"/>
</dbReference>
<dbReference type="InterPro" id="IPR015391">
    <property type="entry name" value="SurA_N"/>
</dbReference>
<accession>A0ABW8DNW8</accession>
<dbReference type="PANTHER" id="PTHR47637:SF1">
    <property type="entry name" value="CHAPERONE SURA"/>
    <property type="match status" value="1"/>
</dbReference>
<gene>
    <name evidence="7 9" type="primary">surA</name>
    <name evidence="9" type="ORF">ACIOUF_21610</name>
</gene>
<evidence type="ECO:0000256" key="4">
    <source>
        <dbReference type="ARBA" id="ARBA00023110"/>
    </source>
</evidence>
<dbReference type="HAMAP" id="MF_01183">
    <property type="entry name" value="Chaperone_SurA"/>
    <property type="match status" value="1"/>
</dbReference>
<feature type="domain" description="PpiC" evidence="8">
    <location>
        <begin position="286"/>
        <end position="385"/>
    </location>
</feature>
<dbReference type="EC" id="5.2.1.8" evidence="7"/>
<dbReference type="NCBIfam" id="NF008038">
    <property type="entry name" value="PRK10770.1"/>
    <property type="match status" value="1"/>
</dbReference>
<comment type="domain">
    <text evidence="7">The PPIase activity resides only in the second parvulin domain. The N-terminal region and the C-terminal tail are necessary and sufficient for the chaperone activity of SurA. The PPIase activity is dispensable for SurA to function as a chaperone. The N-terminal region and the C-terminal tail are also required for porin recognition.</text>
</comment>
<evidence type="ECO:0000256" key="5">
    <source>
        <dbReference type="ARBA" id="ARBA00023186"/>
    </source>
</evidence>
<dbReference type="RefSeq" id="WP_401284962.1">
    <property type="nucleotide sequence ID" value="NZ_JBIUVY010000046.1"/>
</dbReference>
<organism evidence="9 10">
    <name type="scientific">Pseudomonas iridis</name>
    <dbReference type="NCBI Taxonomy" id="2710587"/>
    <lineage>
        <taxon>Bacteria</taxon>
        <taxon>Pseudomonadati</taxon>
        <taxon>Pseudomonadota</taxon>
        <taxon>Gammaproteobacteria</taxon>
        <taxon>Pseudomonadales</taxon>
        <taxon>Pseudomonadaceae</taxon>
        <taxon>Pseudomonas</taxon>
    </lineage>
</organism>
<proteinExistence type="inferred from homology"/>
<feature type="domain" description="PpiC" evidence="8">
    <location>
        <begin position="176"/>
        <end position="277"/>
    </location>
</feature>
<dbReference type="GO" id="GO:0016853">
    <property type="term" value="F:isomerase activity"/>
    <property type="evidence" value="ECO:0007669"/>
    <property type="project" value="UniProtKB-KW"/>
</dbReference>
<dbReference type="InterPro" id="IPR027304">
    <property type="entry name" value="Trigger_fact/SurA_dom_sf"/>
</dbReference>
<evidence type="ECO:0000313" key="9">
    <source>
        <dbReference type="EMBL" id="MFJ2288917.1"/>
    </source>
</evidence>
<dbReference type="SUPFAM" id="SSF54534">
    <property type="entry name" value="FKBP-like"/>
    <property type="match status" value="2"/>
</dbReference>
<comment type="catalytic activity">
    <reaction evidence="7">
        <text>[protein]-peptidylproline (omega=180) = [protein]-peptidylproline (omega=0)</text>
        <dbReference type="Rhea" id="RHEA:16237"/>
        <dbReference type="Rhea" id="RHEA-COMP:10747"/>
        <dbReference type="Rhea" id="RHEA-COMP:10748"/>
        <dbReference type="ChEBI" id="CHEBI:83833"/>
        <dbReference type="ChEBI" id="CHEBI:83834"/>
        <dbReference type="EC" id="5.2.1.8"/>
    </reaction>
</comment>
<dbReference type="Pfam" id="PF00639">
    <property type="entry name" value="Rotamase"/>
    <property type="match status" value="2"/>
</dbReference>
<dbReference type="SUPFAM" id="SSF109998">
    <property type="entry name" value="Triger factor/SurA peptide-binding domain-like"/>
    <property type="match status" value="1"/>
</dbReference>
<keyword evidence="5 7" id="KW-0143">Chaperone</keyword>
<dbReference type="InterPro" id="IPR023034">
    <property type="entry name" value="PPIase_SurA"/>
</dbReference>
<name>A0ABW8DNW8_9PSED</name>
<keyword evidence="2 7" id="KW-0677">Repeat</keyword>
<feature type="signal peptide" evidence="7">
    <location>
        <begin position="1"/>
        <end position="25"/>
    </location>
</feature>
<dbReference type="InterPro" id="IPR050280">
    <property type="entry name" value="OMP_Chaperone_SurA"/>
</dbReference>
<dbReference type="PROSITE" id="PS50198">
    <property type="entry name" value="PPIC_PPIASE_2"/>
    <property type="match status" value="2"/>
</dbReference>
<comment type="caution">
    <text evidence="9">The sequence shown here is derived from an EMBL/GenBank/DDBJ whole genome shotgun (WGS) entry which is preliminary data.</text>
</comment>
<evidence type="ECO:0000256" key="1">
    <source>
        <dbReference type="ARBA" id="ARBA00022729"/>
    </source>
</evidence>
<keyword evidence="1 7" id="KW-0732">Signal</keyword>
<evidence type="ECO:0000256" key="3">
    <source>
        <dbReference type="ARBA" id="ARBA00022764"/>
    </source>
</evidence>
<dbReference type="Proteomes" id="UP001617296">
    <property type="component" value="Unassembled WGS sequence"/>
</dbReference>
<keyword evidence="6 7" id="KW-0413">Isomerase</keyword>
<evidence type="ECO:0000259" key="8">
    <source>
        <dbReference type="PROSITE" id="PS50198"/>
    </source>
</evidence>